<accession>A0ABW5BPZ6</accession>
<protein>
    <submittedName>
        <fullName evidence="4">DnaD domain-containing protein</fullName>
    </submittedName>
</protein>
<dbReference type="Gene3D" id="1.10.10.630">
    <property type="entry name" value="DnaD domain-like"/>
    <property type="match status" value="1"/>
</dbReference>
<dbReference type="Pfam" id="PF07261">
    <property type="entry name" value="DnaB_2"/>
    <property type="match status" value="1"/>
</dbReference>
<evidence type="ECO:0000313" key="4">
    <source>
        <dbReference type="EMBL" id="MFD2212177.1"/>
    </source>
</evidence>
<organism evidence="4 5">
    <name type="scientific">Metabacillus endolithicus</name>
    <dbReference type="NCBI Taxonomy" id="1535204"/>
    <lineage>
        <taxon>Bacteria</taxon>
        <taxon>Bacillati</taxon>
        <taxon>Bacillota</taxon>
        <taxon>Bacilli</taxon>
        <taxon>Bacillales</taxon>
        <taxon>Bacillaceae</taxon>
        <taxon>Metabacillus</taxon>
    </lineage>
</organism>
<evidence type="ECO:0000313" key="5">
    <source>
        <dbReference type="Proteomes" id="UP001597318"/>
    </source>
</evidence>
<dbReference type="InterPro" id="IPR034829">
    <property type="entry name" value="DnaD-like_sf"/>
</dbReference>
<evidence type="ECO:0000256" key="2">
    <source>
        <dbReference type="SAM" id="MobiDB-lite"/>
    </source>
</evidence>
<dbReference type="Proteomes" id="UP001597318">
    <property type="component" value="Unassembled WGS sequence"/>
</dbReference>
<dbReference type="InterPro" id="IPR053162">
    <property type="entry name" value="DnaD"/>
</dbReference>
<feature type="region of interest" description="Disordered" evidence="2">
    <location>
        <begin position="161"/>
        <end position="183"/>
    </location>
</feature>
<dbReference type="EMBL" id="JBHUIK010000001">
    <property type="protein sequence ID" value="MFD2212177.1"/>
    <property type="molecule type" value="Genomic_DNA"/>
</dbReference>
<dbReference type="RefSeq" id="WP_247342908.1">
    <property type="nucleotide sequence ID" value="NZ_CP095550.1"/>
</dbReference>
<name>A0ABW5BPZ6_9BACI</name>
<feature type="domain" description="DnaB/C C-terminal" evidence="3">
    <location>
        <begin position="192"/>
        <end position="265"/>
    </location>
</feature>
<dbReference type="PANTHER" id="PTHR37293:SF5">
    <property type="entry name" value="DNA REPLICATION PROTEIN"/>
    <property type="match status" value="1"/>
</dbReference>
<reference evidence="5" key="1">
    <citation type="journal article" date="2019" name="Int. J. Syst. Evol. Microbiol.">
        <title>The Global Catalogue of Microorganisms (GCM) 10K type strain sequencing project: providing services to taxonomists for standard genome sequencing and annotation.</title>
        <authorList>
            <consortium name="The Broad Institute Genomics Platform"/>
            <consortium name="The Broad Institute Genome Sequencing Center for Infectious Disease"/>
            <person name="Wu L."/>
            <person name="Ma J."/>
        </authorList>
    </citation>
    <scope>NUCLEOTIDE SEQUENCE [LARGE SCALE GENOMIC DNA]</scope>
    <source>
        <strain evidence="5">CGMCC 1.15474</strain>
    </source>
</reference>
<evidence type="ECO:0000259" key="3">
    <source>
        <dbReference type="Pfam" id="PF07261"/>
    </source>
</evidence>
<keyword evidence="5" id="KW-1185">Reference proteome</keyword>
<dbReference type="InterPro" id="IPR006343">
    <property type="entry name" value="DnaB/C_C"/>
</dbReference>
<feature type="compositionally biased region" description="Basic and acidic residues" evidence="2">
    <location>
        <begin position="166"/>
        <end position="183"/>
    </location>
</feature>
<dbReference type="SUPFAM" id="SSF158499">
    <property type="entry name" value="DnaD domain-like"/>
    <property type="match status" value="1"/>
</dbReference>
<comment type="similarity">
    <text evidence="1">Belongs to the DnaB/DnaD family.</text>
</comment>
<proteinExistence type="inferred from homology"/>
<gene>
    <name evidence="4" type="ORF">ACFSKK_00455</name>
</gene>
<sequence>MAKFRMVLTGFWRQAFTLEKMTTDDKLFYIYLLTNEKTTQVGIYEITKKEMAFETGYSIEFVESLLKRFTELHKLIRYNPETCEIAIKDWGKYNLHKGGKPMLDCIKKELKEVKDTSLLSYVCEGIEKEEFVCLFDSYIEQDDEKVENNFVQETETDVVVMSPDTSSKKKDNDFNSKKEDHSRSEDEKEIIEFWDNNGFGYSNVNAKEQLLTWLDDSSFLHPKEVVVKALGIACANNKRRLNYVSGILKNWKNESLLSVDEIDSYLQKHEVYRSKQTKSIPERKAAPKEFVLDLTAGEENEYH</sequence>
<comment type="caution">
    <text evidence="4">The sequence shown here is derived from an EMBL/GenBank/DDBJ whole genome shotgun (WGS) entry which is preliminary data.</text>
</comment>
<dbReference type="NCBIfam" id="TIGR01446">
    <property type="entry name" value="DnaD_dom"/>
    <property type="match status" value="1"/>
</dbReference>
<evidence type="ECO:0000256" key="1">
    <source>
        <dbReference type="ARBA" id="ARBA00093462"/>
    </source>
</evidence>
<dbReference type="PANTHER" id="PTHR37293">
    <property type="entry name" value="PHAGE REPLICATION PROTEIN-RELATED"/>
    <property type="match status" value="1"/>
</dbReference>